<reference evidence="1" key="1">
    <citation type="submission" date="2023-03" db="EMBL/GenBank/DDBJ databases">
        <title>Chromosome-scale reference genome and RAD-based genetic map of yellow starthistle (Centaurea solstitialis) reveal putative structural variation and QTLs associated with invader traits.</title>
        <authorList>
            <person name="Reatini B."/>
            <person name="Cang F.A."/>
            <person name="Jiang Q."/>
            <person name="Mckibben M.T.W."/>
            <person name="Barker M.S."/>
            <person name="Rieseberg L.H."/>
            <person name="Dlugosch K.M."/>
        </authorList>
    </citation>
    <scope>NUCLEOTIDE SEQUENCE</scope>
    <source>
        <strain evidence="1">CAN-66</strain>
        <tissue evidence="1">Leaf</tissue>
    </source>
</reference>
<dbReference type="AlphaFoldDB" id="A0AA38TI18"/>
<dbReference type="Gene3D" id="2.40.50.140">
    <property type="entry name" value="Nucleic acid-binding proteins"/>
    <property type="match status" value="1"/>
</dbReference>
<evidence type="ECO:0000313" key="2">
    <source>
        <dbReference type="Proteomes" id="UP001172457"/>
    </source>
</evidence>
<name>A0AA38TI18_9ASTR</name>
<dbReference type="EMBL" id="JARYMX010000002">
    <property type="protein sequence ID" value="KAJ9561343.1"/>
    <property type="molecule type" value="Genomic_DNA"/>
</dbReference>
<organism evidence="1 2">
    <name type="scientific">Centaurea solstitialis</name>
    <name type="common">yellow star-thistle</name>
    <dbReference type="NCBI Taxonomy" id="347529"/>
    <lineage>
        <taxon>Eukaryota</taxon>
        <taxon>Viridiplantae</taxon>
        <taxon>Streptophyta</taxon>
        <taxon>Embryophyta</taxon>
        <taxon>Tracheophyta</taxon>
        <taxon>Spermatophyta</taxon>
        <taxon>Magnoliopsida</taxon>
        <taxon>eudicotyledons</taxon>
        <taxon>Gunneridae</taxon>
        <taxon>Pentapetalae</taxon>
        <taxon>asterids</taxon>
        <taxon>campanulids</taxon>
        <taxon>Asterales</taxon>
        <taxon>Asteraceae</taxon>
        <taxon>Carduoideae</taxon>
        <taxon>Cardueae</taxon>
        <taxon>Centaureinae</taxon>
        <taxon>Centaurea</taxon>
    </lineage>
</organism>
<sequence length="85" mass="10179">MILSNEQIPAKLIDTFKSQIMEGCVYRIHRFSVLPYNTLYRPLHCDQFVEFLRDTRIYASHIQPTAFERHTLLELFESGDYLRIK</sequence>
<keyword evidence="2" id="KW-1185">Reference proteome</keyword>
<accession>A0AA38TI18</accession>
<dbReference type="InterPro" id="IPR012340">
    <property type="entry name" value="NA-bd_OB-fold"/>
</dbReference>
<gene>
    <name evidence="1" type="ORF">OSB04_006503</name>
</gene>
<evidence type="ECO:0000313" key="1">
    <source>
        <dbReference type="EMBL" id="KAJ9561343.1"/>
    </source>
</evidence>
<protein>
    <submittedName>
        <fullName evidence="1">Uncharacterized protein</fullName>
    </submittedName>
</protein>
<dbReference type="Proteomes" id="UP001172457">
    <property type="component" value="Chromosome 2"/>
</dbReference>
<comment type="caution">
    <text evidence="1">The sequence shown here is derived from an EMBL/GenBank/DDBJ whole genome shotgun (WGS) entry which is preliminary data.</text>
</comment>
<proteinExistence type="predicted"/>